<proteinExistence type="predicted"/>
<evidence type="ECO:0000259" key="3">
    <source>
        <dbReference type="PROSITE" id="PS50287"/>
    </source>
</evidence>
<accession>A0A0E9RNC5</accession>
<dbReference type="GO" id="GO:0016020">
    <property type="term" value="C:membrane"/>
    <property type="evidence" value="ECO:0007669"/>
    <property type="project" value="InterPro"/>
</dbReference>
<keyword evidence="1 2" id="KW-1015">Disulfide bond</keyword>
<feature type="domain" description="SRCR" evidence="3">
    <location>
        <begin position="1"/>
        <end position="34"/>
    </location>
</feature>
<sequence>MGVQCSGREAHLGNCSTPHKLTCSSREQVTIVCSSEYRLLMEFLCSF</sequence>
<reference evidence="4" key="2">
    <citation type="journal article" date="2015" name="Fish Shellfish Immunol.">
        <title>Early steps in the European eel (Anguilla anguilla)-Vibrio vulnificus interaction in the gills: Role of the RtxA13 toxin.</title>
        <authorList>
            <person name="Callol A."/>
            <person name="Pajuelo D."/>
            <person name="Ebbesson L."/>
            <person name="Teles M."/>
            <person name="MacKenzie S."/>
            <person name="Amaro C."/>
        </authorList>
    </citation>
    <scope>NUCLEOTIDE SEQUENCE</scope>
</reference>
<dbReference type="Gene3D" id="3.10.250.10">
    <property type="entry name" value="SRCR-like domain"/>
    <property type="match status" value="1"/>
</dbReference>
<evidence type="ECO:0000313" key="4">
    <source>
        <dbReference type="EMBL" id="JAH29848.1"/>
    </source>
</evidence>
<name>A0A0E9RNC5_ANGAN</name>
<dbReference type="EMBL" id="GBXM01078729">
    <property type="protein sequence ID" value="JAH29848.1"/>
    <property type="molecule type" value="Transcribed_RNA"/>
</dbReference>
<reference evidence="4" key="1">
    <citation type="submission" date="2014-11" db="EMBL/GenBank/DDBJ databases">
        <authorList>
            <person name="Amaro Gonzalez C."/>
        </authorList>
    </citation>
    <scope>NUCLEOTIDE SEQUENCE</scope>
</reference>
<comment type="caution">
    <text evidence="2">Lacks conserved residue(s) required for the propagation of feature annotation.</text>
</comment>
<dbReference type="PROSITE" id="PS50287">
    <property type="entry name" value="SRCR_2"/>
    <property type="match status" value="1"/>
</dbReference>
<dbReference type="SUPFAM" id="SSF56487">
    <property type="entry name" value="SRCR-like"/>
    <property type="match status" value="1"/>
</dbReference>
<organism evidence="4">
    <name type="scientific">Anguilla anguilla</name>
    <name type="common">European freshwater eel</name>
    <name type="synonym">Muraena anguilla</name>
    <dbReference type="NCBI Taxonomy" id="7936"/>
    <lineage>
        <taxon>Eukaryota</taxon>
        <taxon>Metazoa</taxon>
        <taxon>Chordata</taxon>
        <taxon>Craniata</taxon>
        <taxon>Vertebrata</taxon>
        <taxon>Euteleostomi</taxon>
        <taxon>Actinopterygii</taxon>
        <taxon>Neopterygii</taxon>
        <taxon>Teleostei</taxon>
        <taxon>Anguilliformes</taxon>
        <taxon>Anguillidae</taxon>
        <taxon>Anguilla</taxon>
    </lineage>
</organism>
<evidence type="ECO:0000256" key="2">
    <source>
        <dbReference type="PROSITE-ProRule" id="PRU00196"/>
    </source>
</evidence>
<dbReference type="EMBL" id="GBXM01068408">
    <property type="protein sequence ID" value="JAH40169.1"/>
    <property type="molecule type" value="Transcribed_RNA"/>
</dbReference>
<dbReference type="AlphaFoldDB" id="A0A0E9RNC5"/>
<dbReference type="InterPro" id="IPR001190">
    <property type="entry name" value="SRCR"/>
</dbReference>
<feature type="disulfide bond" evidence="2">
    <location>
        <begin position="5"/>
        <end position="15"/>
    </location>
</feature>
<protein>
    <recommendedName>
        <fullName evidence="3">SRCR domain-containing protein</fullName>
    </recommendedName>
</protein>
<dbReference type="InterPro" id="IPR036772">
    <property type="entry name" value="SRCR-like_dom_sf"/>
</dbReference>
<evidence type="ECO:0000256" key="1">
    <source>
        <dbReference type="ARBA" id="ARBA00023157"/>
    </source>
</evidence>